<dbReference type="GO" id="GO:0005886">
    <property type="term" value="C:plasma membrane"/>
    <property type="evidence" value="ECO:0007669"/>
    <property type="project" value="InterPro"/>
</dbReference>
<dbReference type="GO" id="GO:0015221">
    <property type="term" value="F:lipopolysaccharide transmembrane transporter activity"/>
    <property type="evidence" value="ECO:0007669"/>
    <property type="project" value="InterPro"/>
</dbReference>
<dbReference type="Proteomes" id="UP000177506">
    <property type="component" value="Unassembled WGS sequence"/>
</dbReference>
<dbReference type="NCBIfam" id="TIGR04409">
    <property type="entry name" value="LptC_YrbK"/>
    <property type="match status" value="1"/>
</dbReference>
<protein>
    <submittedName>
        <fullName evidence="1">LPS export ABC transporter periplasmic protein LptC</fullName>
    </submittedName>
</protein>
<comment type="caution">
    <text evidence="1">The sequence shown here is derived from an EMBL/GenBank/DDBJ whole genome shotgun (WGS) entry which is preliminary data.</text>
</comment>
<proteinExistence type="predicted"/>
<name>A0A1G1TMZ9_9BACT</name>
<gene>
    <name evidence="1" type="ORF">BEN49_16605</name>
</gene>
<keyword evidence="2" id="KW-1185">Reference proteome</keyword>
<dbReference type="AlphaFoldDB" id="A0A1G1TMZ9"/>
<dbReference type="EMBL" id="MDZA01000004">
    <property type="protein sequence ID" value="OGX92252.1"/>
    <property type="molecule type" value="Genomic_DNA"/>
</dbReference>
<evidence type="ECO:0000313" key="1">
    <source>
        <dbReference type="EMBL" id="OGX92252.1"/>
    </source>
</evidence>
<dbReference type="Pfam" id="PF06835">
    <property type="entry name" value="LptC"/>
    <property type="match status" value="1"/>
</dbReference>
<reference evidence="1 2" key="1">
    <citation type="submission" date="2016-08" db="EMBL/GenBank/DDBJ databases">
        <title>Hymenobacter coccineus sp. nov., Hymenobacter lapidarius sp. nov. and Hymenobacter glacialis sp. nov., isolated from Antarctic soil.</title>
        <authorList>
            <person name="Sedlacek I."/>
            <person name="Kralova S."/>
            <person name="Kyrova K."/>
            <person name="Maslanova I."/>
            <person name="Stankova E."/>
            <person name="Vrbovska V."/>
            <person name="Nemec M."/>
            <person name="Bartak M."/>
            <person name="Svec P."/>
            <person name="Busse H.-J."/>
            <person name="Pantucek R."/>
        </authorList>
    </citation>
    <scope>NUCLEOTIDE SEQUENCE [LARGE SCALE GENOMIC DNA]</scope>
    <source>
        <strain evidence="1 2">CCM 8649</strain>
    </source>
</reference>
<dbReference type="Gene3D" id="2.60.450.10">
    <property type="entry name" value="Lipopolysaccharide (LPS) transport protein A like domain"/>
    <property type="match status" value="1"/>
</dbReference>
<sequence>MLALLGCDEQKAVGPTLVYKGPNMESTNVLELFSDSARLQIRLTAPLEQRYENGDVIYTKGVAVTFYAKDKSVVNTLTARYGKLEQAKNLFTMRGDVRVANVPEQQKLFTEELFYDRNKQLIYTDSAMFVRVETLTERLTGYGLKANQNFSSYRITKPEGVFAIDQSVAP</sequence>
<dbReference type="InterPro" id="IPR010664">
    <property type="entry name" value="LipoPS_assembly_LptC-rel"/>
</dbReference>
<accession>A0A1G1TMZ9</accession>
<evidence type="ECO:0000313" key="2">
    <source>
        <dbReference type="Proteomes" id="UP000177506"/>
    </source>
</evidence>
<organism evidence="1 2">
    <name type="scientific">Hymenobacter coccineus</name>
    <dbReference type="NCBI Taxonomy" id="1908235"/>
    <lineage>
        <taxon>Bacteria</taxon>
        <taxon>Pseudomonadati</taxon>
        <taxon>Bacteroidota</taxon>
        <taxon>Cytophagia</taxon>
        <taxon>Cytophagales</taxon>
        <taxon>Hymenobacteraceae</taxon>
        <taxon>Hymenobacter</taxon>
    </lineage>
</organism>
<dbReference type="InterPro" id="IPR026265">
    <property type="entry name" value="LptC"/>
</dbReference>